<dbReference type="InterPro" id="IPR050099">
    <property type="entry name" value="SIS_GmhA/DiaA_subfam"/>
</dbReference>
<dbReference type="EMBL" id="CAESAM010000016">
    <property type="protein sequence ID" value="CAB4335164.1"/>
    <property type="molecule type" value="Genomic_DNA"/>
</dbReference>
<organism evidence="2">
    <name type="scientific">freshwater metagenome</name>
    <dbReference type="NCBI Taxonomy" id="449393"/>
    <lineage>
        <taxon>unclassified sequences</taxon>
        <taxon>metagenomes</taxon>
        <taxon>ecological metagenomes</taxon>
    </lineage>
</organism>
<sequence length="270" mass="28412">MANVSALAGTWTDRAQQLLSDLIKEQGTNISTAAQWCADSILKDGVVHLFGTGHSRIPIEEMFPRYGSYAGFNPMGELSMTFHTQVVGSNGQRQAMYIERVEGFAAEILKNWQFNKNDILMVFSVGGKTAVPIEMAMGARKLGIKVIAVTSVASNKAGKPSHSSGTTLSDNADLVIDLMVPVGDALVAIPGMQTPVGPGSTMTAIAVVNEIKVQVADKLVSAGFIPQVLTSGAVVGEAESKRLFDAAYAEHARRLSSRLTGSNASLGGAS</sequence>
<evidence type="ECO:0000259" key="1">
    <source>
        <dbReference type="PROSITE" id="PS51464"/>
    </source>
</evidence>
<dbReference type="InterPro" id="IPR046348">
    <property type="entry name" value="SIS_dom_sf"/>
</dbReference>
<evidence type="ECO:0000313" key="2">
    <source>
        <dbReference type="EMBL" id="CAB4335164.1"/>
    </source>
</evidence>
<gene>
    <name evidence="3" type="ORF">UFOPK1854_00058</name>
    <name evidence="2" type="ORF">UFOPK4171_00306</name>
</gene>
<dbReference type="GO" id="GO:0097367">
    <property type="term" value="F:carbohydrate derivative binding"/>
    <property type="evidence" value="ECO:0007669"/>
    <property type="project" value="InterPro"/>
</dbReference>
<dbReference type="PROSITE" id="PS51464">
    <property type="entry name" value="SIS"/>
    <property type="match status" value="1"/>
</dbReference>
<dbReference type="PANTHER" id="PTHR30390:SF7">
    <property type="entry name" value="PHOSPHOHEPTOSE ISOMERASE"/>
    <property type="match status" value="1"/>
</dbReference>
<dbReference type="AlphaFoldDB" id="A0A6J5YY45"/>
<feature type="domain" description="SIS" evidence="1">
    <location>
        <begin position="37"/>
        <end position="211"/>
    </location>
</feature>
<dbReference type="SUPFAM" id="SSF53697">
    <property type="entry name" value="SIS domain"/>
    <property type="match status" value="1"/>
</dbReference>
<dbReference type="NCBIfam" id="NF002805">
    <property type="entry name" value="PRK02947.1"/>
    <property type="match status" value="1"/>
</dbReference>
<evidence type="ECO:0000313" key="3">
    <source>
        <dbReference type="EMBL" id="CAB4602826.1"/>
    </source>
</evidence>
<dbReference type="Gene3D" id="3.40.50.10490">
    <property type="entry name" value="Glucose-6-phosphate isomerase like protein, domain 1"/>
    <property type="match status" value="1"/>
</dbReference>
<name>A0A6J5YY45_9ZZZZ</name>
<reference evidence="2" key="1">
    <citation type="submission" date="2020-05" db="EMBL/GenBank/DDBJ databases">
        <authorList>
            <person name="Chiriac C."/>
            <person name="Salcher M."/>
            <person name="Ghai R."/>
            <person name="Kavagutti S V."/>
        </authorList>
    </citation>
    <scope>NUCLEOTIDE SEQUENCE</scope>
</reference>
<dbReference type="EMBL" id="CAEZUT010000004">
    <property type="protein sequence ID" value="CAB4602826.1"/>
    <property type="molecule type" value="Genomic_DNA"/>
</dbReference>
<dbReference type="PANTHER" id="PTHR30390">
    <property type="entry name" value="SEDOHEPTULOSE 7-PHOSPHATE ISOMERASE / DNAA INITIATOR-ASSOCIATING FACTOR FOR REPLICATION INITIATION"/>
    <property type="match status" value="1"/>
</dbReference>
<dbReference type="Pfam" id="PF13580">
    <property type="entry name" value="SIS_2"/>
    <property type="match status" value="1"/>
</dbReference>
<proteinExistence type="predicted"/>
<accession>A0A6J5YY45</accession>
<dbReference type="GO" id="GO:1901135">
    <property type="term" value="P:carbohydrate derivative metabolic process"/>
    <property type="evidence" value="ECO:0007669"/>
    <property type="project" value="InterPro"/>
</dbReference>
<dbReference type="InterPro" id="IPR001347">
    <property type="entry name" value="SIS_dom"/>
</dbReference>
<protein>
    <submittedName>
        <fullName evidence="2">Unannotated protein</fullName>
    </submittedName>
</protein>